<evidence type="ECO:0000259" key="10">
    <source>
        <dbReference type="PROSITE" id="PS50011"/>
    </source>
</evidence>
<dbReference type="PROSITE" id="PS50297">
    <property type="entry name" value="ANK_REP_REGION"/>
    <property type="match status" value="2"/>
</dbReference>
<feature type="non-terminal residue" evidence="11">
    <location>
        <position position="365"/>
    </location>
</feature>
<feature type="non-terminal residue" evidence="11">
    <location>
        <position position="1"/>
    </location>
</feature>
<dbReference type="InterPro" id="IPR001245">
    <property type="entry name" value="Ser-Thr/Tyr_kinase_cat_dom"/>
</dbReference>
<evidence type="ECO:0000256" key="9">
    <source>
        <dbReference type="PROSITE-ProRule" id="PRU00023"/>
    </source>
</evidence>
<keyword evidence="12" id="KW-1185">Reference proteome</keyword>
<dbReference type="PROSITE" id="PS50088">
    <property type="entry name" value="ANK_REPEAT"/>
    <property type="match status" value="3"/>
</dbReference>
<evidence type="ECO:0000256" key="7">
    <source>
        <dbReference type="ARBA" id="ARBA00049752"/>
    </source>
</evidence>
<dbReference type="GO" id="GO:0005524">
    <property type="term" value="F:ATP binding"/>
    <property type="evidence" value="ECO:0007669"/>
    <property type="project" value="InterPro"/>
</dbReference>
<name>A0A093PQA2_9PASS</name>
<dbReference type="GO" id="GO:0034446">
    <property type="term" value="P:substrate adhesion-dependent cell spreading"/>
    <property type="evidence" value="ECO:0007669"/>
    <property type="project" value="TreeGrafter"/>
</dbReference>
<feature type="domain" description="Protein kinase" evidence="10">
    <location>
        <begin position="74"/>
        <end position="359"/>
    </location>
</feature>
<dbReference type="Gene3D" id="1.10.510.10">
    <property type="entry name" value="Transferase(Phosphotransferase) domain 1"/>
    <property type="match status" value="1"/>
</dbReference>
<dbReference type="SUPFAM" id="SSF56112">
    <property type="entry name" value="Protein kinase-like (PK-like)"/>
    <property type="match status" value="1"/>
</dbReference>
<dbReference type="GO" id="GO:0030027">
    <property type="term" value="C:lamellipodium"/>
    <property type="evidence" value="ECO:0007669"/>
    <property type="project" value="UniProtKB-SubCell"/>
</dbReference>
<dbReference type="GO" id="GO:0001725">
    <property type="term" value="C:stress fiber"/>
    <property type="evidence" value="ECO:0007669"/>
    <property type="project" value="TreeGrafter"/>
</dbReference>
<evidence type="ECO:0000256" key="8">
    <source>
        <dbReference type="ARBA" id="ARBA00049807"/>
    </source>
</evidence>
<dbReference type="PIRSF" id="PIRSF000654">
    <property type="entry name" value="Integrin-linked_kinase"/>
    <property type="match status" value="1"/>
</dbReference>
<sequence length="365" mass="40950">ACREGRSNVVDMLIMRGARINVMNRGDDTPLHLAASHGHRDIVQKLMQFKADINAVNEHGNTPLHYACFWGHEQVAEDLVGSGALVSIANKYGETPTDKAKTPLREVLKVRSSMRTSQEREQLRRCRQLSPPPHSQGCHFSCRIFSHPNVLPVLGACQAPPAPHPIVISHWMPYGSLYNVLHEGTNFVVDQMQAVKFAFDIARGMAFLHTLEPLIPRHHLNSRSVMIDEDMTARISMADVKFSFQCPGRMYAPAWVAPEALQKKPEEINRRSADMWSFAVLLWELVTREVPFADLSNMEIGMKGPDPDSSPSPCSQVALEGLRPTIPPGISPHICKLMKICMNEDPAKRPKFDMIVPILEKMQEK</sequence>
<keyword evidence="11" id="KW-0418">Kinase</keyword>
<evidence type="ECO:0000256" key="4">
    <source>
        <dbReference type="ARBA" id="ARBA00029809"/>
    </source>
</evidence>
<accession>A0A093PQA2</accession>
<dbReference type="Pfam" id="PF12796">
    <property type="entry name" value="Ank_2"/>
    <property type="match status" value="1"/>
</dbReference>
<evidence type="ECO:0000313" key="12">
    <source>
        <dbReference type="Proteomes" id="UP000053258"/>
    </source>
</evidence>
<dbReference type="EMBL" id="KL668804">
    <property type="protein sequence ID" value="KFW74312.1"/>
    <property type="molecule type" value="Genomic_DNA"/>
</dbReference>
<dbReference type="SMART" id="SM00248">
    <property type="entry name" value="ANK"/>
    <property type="match status" value="2"/>
</dbReference>
<dbReference type="OrthoDB" id="6718656at2759"/>
<dbReference type="GO" id="GO:0007229">
    <property type="term" value="P:integrin-mediated signaling pathway"/>
    <property type="evidence" value="ECO:0007669"/>
    <property type="project" value="UniProtKB-KW"/>
</dbReference>
<dbReference type="Pfam" id="PF07714">
    <property type="entry name" value="PK_Tyr_Ser-Thr"/>
    <property type="match status" value="1"/>
</dbReference>
<dbReference type="PANTHER" id="PTHR44329">
    <property type="entry name" value="SERINE/THREONINE-PROTEIN KINASE TNNI3K-RELATED"/>
    <property type="match status" value="1"/>
</dbReference>
<comment type="similarity">
    <text evidence="3">Belongs to the protein kinase superfamily. TKL Ser/Thr protein kinase family.</text>
</comment>
<evidence type="ECO:0000256" key="3">
    <source>
        <dbReference type="ARBA" id="ARBA00005843"/>
    </source>
</evidence>
<dbReference type="PROSITE" id="PS50011">
    <property type="entry name" value="PROTEIN_KINASE_DOM"/>
    <property type="match status" value="1"/>
</dbReference>
<dbReference type="FunFam" id="1.25.40.20:FF:000050">
    <property type="entry name" value="integrin-linked protein kinase"/>
    <property type="match status" value="1"/>
</dbReference>
<protein>
    <recommendedName>
        <fullName evidence="7">Scaffold protein ILK</fullName>
    </recommendedName>
    <alternativeName>
        <fullName evidence="6">ILK-1</fullName>
    </alternativeName>
    <alternativeName>
        <fullName evidence="5">ILK-2</fullName>
    </alternativeName>
    <alternativeName>
        <fullName evidence="8">Inactive integrin-linked kinase</fullName>
    </alternativeName>
    <alternativeName>
        <fullName evidence="4">p59ILK</fullName>
    </alternativeName>
</protein>
<dbReference type="GO" id="GO:0005938">
    <property type="term" value="C:cell cortex"/>
    <property type="evidence" value="ECO:0007669"/>
    <property type="project" value="UniProtKB-SubCell"/>
</dbReference>
<dbReference type="InterPro" id="IPR011009">
    <property type="entry name" value="Kinase-like_dom_sf"/>
</dbReference>
<keyword evidence="11" id="KW-0401">Integrin</keyword>
<dbReference type="InterPro" id="IPR000719">
    <property type="entry name" value="Prot_kinase_dom"/>
</dbReference>
<dbReference type="InterPro" id="IPR051681">
    <property type="entry name" value="Ser/Thr_Kinases-Pseudokinases"/>
</dbReference>
<dbReference type="FunFam" id="1.10.510.10:FF:000187">
    <property type="entry name" value="integrin-linked protein kinase"/>
    <property type="match status" value="1"/>
</dbReference>
<feature type="repeat" description="ANK" evidence="9">
    <location>
        <begin position="26"/>
        <end position="58"/>
    </location>
</feature>
<evidence type="ECO:0000313" key="11">
    <source>
        <dbReference type="EMBL" id="KFW74312.1"/>
    </source>
</evidence>
<dbReference type="PANTHER" id="PTHR44329:SF57">
    <property type="entry name" value="INTEGRIN-LINKED PROTEIN KINASE"/>
    <property type="match status" value="1"/>
</dbReference>
<dbReference type="SUPFAM" id="SSF48403">
    <property type="entry name" value="Ankyrin repeat"/>
    <property type="match status" value="1"/>
</dbReference>
<reference evidence="11 12" key="1">
    <citation type="submission" date="2014-06" db="EMBL/GenBank/DDBJ databases">
        <title>Genome evolution of avian class.</title>
        <authorList>
            <person name="Zhang G."/>
            <person name="Li C."/>
        </authorList>
    </citation>
    <scope>NUCLEOTIDE SEQUENCE [LARGE SCALE GENOMIC DNA]</scope>
    <source>
        <strain evidence="11">BGI_N305</strain>
    </source>
</reference>
<evidence type="ECO:0000256" key="5">
    <source>
        <dbReference type="ARBA" id="ARBA00030969"/>
    </source>
</evidence>
<dbReference type="AlphaFoldDB" id="A0A093PQA2"/>
<dbReference type="GO" id="GO:0005925">
    <property type="term" value="C:focal adhesion"/>
    <property type="evidence" value="ECO:0007669"/>
    <property type="project" value="TreeGrafter"/>
</dbReference>
<comment type="subcellular location">
    <subcellularLocation>
        <location evidence="1">Cell projection</location>
        <location evidence="1">Lamellipodium</location>
    </subcellularLocation>
    <subcellularLocation>
        <location evidence="2">Cytoplasm</location>
        <location evidence="2">Cell cortex</location>
    </subcellularLocation>
</comment>
<keyword evidence="9" id="KW-0040">ANK repeat</keyword>
<dbReference type="GO" id="GO:0007160">
    <property type="term" value="P:cell-matrix adhesion"/>
    <property type="evidence" value="ECO:0007669"/>
    <property type="project" value="TreeGrafter"/>
</dbReference>
<dbReference type="InterPro" id="IPR002110">
    <property type="entry name" value="Ankyrin_rpt"/>
</dbReference>
<dbReference type="Gene3D" id="3.30.200.20">
    <property type="entry name" value="Phosphorylase Kinase, domain 1"/>
    <property type="match status" value="1"/>
</dbReference>
<dbReference type="GO" id="GO:0004674">
    <property type="term" value="F:protein serine/threonine kinase activity"/>
    <property type="evidence" value="ECO:0007669"/>
    <property type="project" value="TreeGrafter"/>
</dbReference>
<dbReference type="Proteomes" id="UP000053258">
    <property type="component" value="Unassembled WGS sequence"/>
</dbReference>
<feature type="repeat" description="ANK" evidence="9">
    <location>
        <begin position="59"/>
        <end position="91"/>
    </location>
</feature>
<evidence type="ECO:0000256" key="1">
    <source>
        <dbReference type="ARBA" id="ARBA00004510"/>
    </source>
</evidence>
<proteinExistence type="inferred from homology"/>
<keyword evidence="11" id="KW-0808">Transferase</keyword>
<evidence type="ECO:0000256" key="2">
    <source>
        <dbReference type="ARBA" id="ARBA00004544"/>
    </source>
</evidence>
<gene>
    <name evidence="11" type="ORF">N305_12527</name>
</gene>
<evidence type="ECO:0000256" key="6">
    <source>
        <dbReference type="ARBA" id="ARBA00030970"/>
    </source>
</evidence>
<dbReference type="Gene3D" id="1.25.40.20">
    <property type="entry name" value="Ankyrin repeat-containing domain"/>
    <property type="match status" value="2"/>
</dbReference>
<organism evidence="11 12">
    <name type="scientific">Manacus vitellinus</name>
    <name type="common">golden-collared manakin</name>
    <dbReference type="NCBI Taxonomy" id="328815"/>
    <lineage>
        <taxon>Eukaryota</taxon>
        <taxon>Metazoa</taxon>
        <taxon>Chordata</taxon>
        <taxon>Craniata</taxon>
        <taxon>Vertebrata</taxon>
        <taxon>Euteleostomi</taxon>
        <taxon>Archelosauria</taxon>
        <taxon>Archosauria</taxon>
        <taxon>Dinosauria</taxon>
        <taxon>Saurischia</taxon>
        <taxon>Theropoda</taxon>
        <taxon>Coelurosauria</taxon>
        <taxon>Aves</taxon>
        <taxon>Neognathae</taxon>
        <taxon>Neoaves</taxon>
        <taxon>Telluraves</taxon>
        <taxon>Australaves</taxon>
        <taxon>Passeriformes</taxon>
        <taxon>Pipridae</taxon>
        <taxon>Manacus</taxon>
    </lineage>
</organism>
<dbReference type="InterPro" id="IPR036770">
    <property type="entry name" value="Ankyrin_rpt-contain_sf"/>
</dbReference>
<feature type="repeat" description="ANK" evidence="9">
    <location>
        <begin position="1"/>
        <end position="25"/>
    </location>
</feature>